<evidence type="ECO:0000256" key="1">
    <source>
        <dbReference type="ARBA" id="ARBA00022801"/>
    </source>
</evidence>
<evidence type="ECO:0000256" key="2">
    <source>
        <dbReference type="ARBA" id="ARBA00022842"/>
    </source>
</evidence>
<keyword evidence="3" id="KW-0175">Coiled coil</keyword>
<dbReference type="SFLD" id="SFLDG01129">
    <property type="entry name" value="C1.5:_HAD__Beta-PGM__Phosphata"/>
    <property type="match status" value="1"/>
</dbReference>
<gene>
    <name evidence="4" type="ORF">D5F11_020405</name>
</gene>
<dbReference type="GO" id="GO:0008967">
    <property type="term" value="F:phosphoglycolate phosphatase activity"/>
    <property type="evidence" value="ECO:0007669"/>
    <property type="project" value="TreeGrafter"/>
</dbReference>
<dbReference type="SFLD" id="SFLDS00003">
    <property type="entry name" value="Haloacid_Dehalogenase"/>
    <property type="match status" value="1"/>
</dbReference>
<dbReference type="RefSeq" id="WP_120117973.1">
    <property type="nucleotide sequence ID" value="NZ_QYTW02000027.1"/>
</dbReference>
<dbReference type="Proteomes" id="UP000287296">
    <property type="component" value="Unassembled WGS sequence"/>
</dbReference>
<keyword evidence="1 4" id="KW-0378">Hydrolase</keyword>
<dbReference type="Gene3D" id="3.40.50.1000">
    <property type="entry name" value="HAD superfamily/HAD-like"/>
    <property type="match status" value="1"/>
</dbReference>
<dbReference type="PANTHER" id="PTHR43434:SF1">
    <property type="entry name" value="PHOSPHOGLYCOLATE PHOSPHATASE"/>
    <property type="match status" value="1"/>
</dbReference>
<dbReference type="GO" id="GO:0006281">
    <property type="term" value="P:DNA repair"/>
    <property type="evidence" value="ECO:0007669"/>
    <property type="project" value="TreeGrafter"/>
</dbReference>
<name>A0A429X3B9_SIMTE</name>
<dbReference type="OrthoDB" id="2474611at2"/>
<dbReference type="InterPro" id="IPR023214">
    <property type="entry name" value="HAD_sf"/>
</dbReference>
<dbReference type="Pfam" id="PF00702">
    <property type="entry name" value="Hydrolase"/>
    <property type="match status" value="1"/>
</dbReference>
<sequence length="380" mass="42890">MVKTVLFDVDGVLLSEERYFDMSALAVWEVLISPNYLGIDSEKFKTNLTNEEIENIRKEIFVDDRVLKFLKAGGLNANWDMIYLTAAYQLLHLLEQVKDELENNITKWLTNEIDRKVLLEIGEALDGRDLVFDFQKFLVDFQGAKPTQQGLMDHLDYLSKEKFGVETRMFGKMDQLWSTCELVSQEWYVGDEHVLESTGRPSVQTGKAGFMSDEKVLADKEKIAELFDTLTNSGVRVGIGTGRPELETIEPFKALDWMKHFDTSYIVTADDVLRAERTHPEGPSLSKPHPFTYIKALSGKTKTDDECLAEELPVENGHETLIVGDSLADLLAARKMGCLFAAVLTGLSGKDARPEFEEYNADYILDGVLDVKNLILSLVK</sequence>
<feature type="coiled-coil region" evidence="3">
    <location>
        <begin position="84"/>
        <end position="111"/>
    </location>
</feature>
<keyword evidence="2" id="KW-0460">Magnesium</keyword>
<dbReference type="PANTHER" id="PTHR43434">
    <property type="entry name" value="PHOSPHOGLYCOLATE PHOSPHATASE"/>
    <property type="match status" value="1"/>
</dbReference>
<proteinExistence type="predicted"/>
<evidence type="ECO:0000313" key="4">
    <source>
        <dbReference type="EMBL" id="RST57869.1"/>
    </source>
</evidence>
<evidence type="ECO:0000256" key="3">
    <source>
        <dbReference type="SAM" id="Coils"/>
    </source>
</evidence>
<dbReference type="SUPFAM" id="SSF56784">
    <property type="entry name" value="HAD-like"/>
    <property type="match status" value="1"/>
</dbReference>
<dbReference type="InterPro" id="IPR050155">
    <property type="entry name" value="HAD-like_hydrolase_sf"/>
</dbReference>
<protein>
    <submittedName>
        <fullName evidence="4">HAD family hydrolase</fullName>
    </submittedName>
</protein>
<dbReference type="InterPro" id="IPR036412">
    <property type="entry name" value="HAD-like_sf"/>
</dbReference>
<comment type="caution">
    <text evidence="4">The sequence shown here is derived from an EMBL/GenBank/DDBJ whole genome shotgun (WGS) entry which is preliminary data.</text>
</comment>
<dbReference type="AlphaFoldDB" id="A0A429X3B9"/>
<accession>A0A429X3B9</accession>
<organism evidence="4 5">
    <name type="scientific">Siminovitchia terrae</name>
    <name type="common">Bacillus terrae</name>
    <dbReference type="NCBI Taxonomy" id="1914933"/>
    <lineage>
        <taxon>Bacteria</taxon>
        <taxon>Bacillati</taxon>
        <taxon>Bacillota</taxon>
        <taxon>Bacilli</taxon>
        <taxon>Bacillales</taxon>
        <taxon>Bacillaceae</taxon>
        <taxon>Siminovitchia</taxon>
    </lineage>
</organism>
<dbReference type="EMBL" id="QYTW02000027">
    <property type="protein sequence ID" value="RST57869.1"/>
    <property type="molecule type" value="Genomic_DNA"/>
</dbReference>
<evidence type="ECO:0000313" key="5">
    <source>
        <dbReference type="Proteomes" id="UP000287296"/>
    </source>
</evidence>
<reference evidence="4 5" key="1">
    <citation type="submission" date="2018-12" db="EMBL/GenBank/DDBJ databases">
        <authorList>
            <person name="Sun L."/>
            <person name="Chen Z."/>
        </authorList>
    </citation>
    <scope>NUCLEOTIDE SEQUENCE [LARGE SCALE GENOMIC DNA]</scope>
    <source>
        <strain evidence="4 5">LMG 29736</strain>
    </source>
</reference>